<keyword evidence="3" id="KW-1185">Reference proteome</keyword>
<feature type="transmembrane region" description="Helical" evidence="1">
    <location>
        <begin position="139"/>
        <end position="156"/>
    </location>
</feature>
<dbReference type="KEGG" id="ntg:NSCAC_1356"/>
<evidence type="ECO:0000256" key="1">
    <source>
        <dbReference type="SAM" id="Phobius"/>
    </source>
</evidence>
<keyword evidence="1" id="KW-0472">Membrane</keyword>
<keyword evidence="1" id="KW-1133">Transmembrane helix</keyword>
<feature type="transmembrane region" description="Helical" evidence="1">
    <location>
        <begin position="289"/>
        <end position="307"/>
    </location>
</feature>
<dbReference type="RefSeq" id="WP_197744044.1">
    <property type="nucleotide sequence ID" value="NZ_LR778175.1"/>
</dbReference>
<dbReference type="EMBL" id="LR778175">
    <property type="protein sequence ID" value="CAB1276807.1"/>
    <property type="molecule type" value="Genomic_DNA"/>
</dbReference>
<evidence type="ECO:0000313" key="2">
    <source>
        <dbReference type="EMBL" id="CAB1276807.1"/>
    </source>
</evidence>
<proteinExistence type="predicted"/>
<evidence type="ECO:0000313" key="3">
    <source>
        <dbReference type="Proteomes" id="UP000516072"/>
    </source>
</evidence>
<feature type="transmembrane region" description="Helical" evidence="1">
    <location>
        <begin position="84"/>
        <end position="104"/>
    </location>
</feature>
<organism evidence="2 3">
    <name type="scientific">Candidatus Nitrosacidococcus tergens</name>
    <dbReference type="NCBI Taxonomy" id="553981"/>
    <lineage>
        <taxon>Bacteria</taxon>
        <taxon>Pseudomonadati</taxon>
        <taxon>Pseudomonadota</taxon>
        <taxon>Gammaproteobacteria</taxon>
        <taxon>Chromatiales</taxon>
        <taxon>Chromatiaceae</taxon>
        <taxon>Candidatus Nitrosacidococcus</taxon>
    </lineage>
</organism>
<accession>A0A7G1QAP3</accession>
<feature type="transmembrane region" description="Helical" evidence="1">
    <location>
        <begin position="200"/>
        <end position="223"/>
    </location>
</feature>
<sequence length="400" mass="46174">MRLNNKKNILFLKNKEVTTVQITILCISVSLFFIVYGFYGGELYSWEYTQFLFDYRDEFLKRGLVGEVIRQLGYQMSYDLATKLSYGIFFGVCIALLIVTIAPFKGYWRHIGFFGFFLFVFSHSGTIQHFYADFQHMDGINFVLALLSLFLIYKINKPYKYIFVYLLMAIATLIHEAVLFMYIPLVLIFSFYLDSTKENILQLLCLLGALLCTVYAVSIFGLAKNSTLEEHYTKLISTYGIYESEANKEVYKDSVAVVHNRGLKDNADLVLERIAVDKNHNNAVKRNHIKLFIILIPTFLIYISLVSEEIKKHGKTKELLLLLSALSPLCLYPIGYDFFRWWALALTNLFTITALIAWLDNQFRASLISLFYRHQVIVFIAIFFSLKAGGIEHVAHFAGN</sequence>
<keyword evidence="1" id="KW-0812">Transmembrane</keyword>
<dbReference type="Proteomes" id="UP000516072">
    <property type="component" value="Chromosome"/>
</dbReference>
<feature type="transmembrane region" description="Helical" evidence="1">
    <location>
        <begin position="162"/>
        <end position="193"/>
    </location>
</feature>
<evidence type="ECO:0008006" key="4">
    <source>
        <dbReference type="Google" id="ProtNLM"/>
    </source>
</evidence>
<protein>
    <recommendedName>
        <fullName evidence="4">EpsG family protein</fullName>
    </recommendedName>
</protein>
<feature type="transmembrane region" description="Helical" evidence="1">
    <location>
        <begin position="341"/>
        <end position="359"/>
    </location>
</feature>
<dbReference type="AlphaFoldDB" id="A0A7G1QAP3"/>
<name>A0A7G1QAP3_9GAMM</name>
<feature type="transmembrane region" description="Helical" evidence="1">
    <location>
        <begin position="110"/>
        <end position="132"/>
    </location>
</feature>
<feature type="transmembrane region" description="Helical" evidence="1">
    <location>
        <begin position="371"/>
        <end position="391"/>
    </location>
</feature>
<gene>
    <name evidence="2" type="ORF">NSCAC_1356</name>
</gene>
<reference evidence="2 3" key="1">
    <citation type="submission" date="2020-03" db="EMBL/GenBank/DDBJ databases">
        <authorList>
            <person name="Picone N."/>
        </authorList>
    </citation>
    <scope>NUCLEOTIDE SEQUENCE [LARGE SCALE GENOMIC DNA]</scope>
    <source>
        <strain evidence="2">NSCAC1</strain>
    </source>
</reference>
<feature type="transmembrane region" description="Helical" evidence="1">
    <location>
        <begin position="20"/>
        <end position="39"/>
    </location>
</feature>